<dbReference type="Proteomes" id="UP000075225">
    <property type="component" value="Unassembled WGS sequence"/>
</dbReference>
<dbReference type="EMBL" id="AHZP02002712">
    <property type="protein sequence ID" value="KYK63239.1"/>
    <property type="molecule type" value="Genomic_DNA"/>
</dbReference>
<evidence type="ECO:0000313" key="2">
    <source>
        <dbReference type="Proteomes" id="UP000075225"/>
    </source>
</evidence>
<gene>
    <name evidence="1" type="ORF">TGPRC2_427000</name>
</gene>
<keyword evidence="1" id="KW-0472">Membrane</keyword>
<dbReference type="VEuPathDB" id="ToxoDB:TGPRC2_427000"/>
<dbReference type="AlphaFoldDB" id="A0A151H1N1"/>
<reference evidence="2" key="1">
    <citation type="submission" date="2016-03" db="EMBL/GenBank/DDBJ databases">
        <authorList>
            <person name="Sibley D."/>
            <person name="Venepally P."/>
            <person name="Karamycheva S."/>
            <person name="Hadjithomas M."/>
            <person name="Khan A."/>
            <person name="Brunk B."/>
            <person name="Roos D."/>
            <person name="Caler E."/>
            <person name="Lorenzi H."/>
        </authorList>
    </citation>
    <scope>NUCLEOTIDE SEQUENCE [LARGE SCALE GENOMIC DNA]</scope>
    <source>
        <strain evidence="2">TgCatPRC2</strain>
    </source>
</reference>
<feature type="non-terminal residue" evidence="1">
    <location>
        <position position="1"/>
    </location>
</feature>
<organism evidence="1 2">
    <name type="scientific">Toxoplasma gondii TgCatPRC2</name>
    <dbReference type="NCBI Taxonomy" id="1130821"/>
    <lineage>
        <taxon>Eukaryota</taxon>
        <taxon>Sar</taxon>
        <taxon>Alveolata</taxon>
        <taxon>Apicomplexa</taxon>
        <taxon>Conoidasida</taxon>
        <taxon>Coccidia</taxon>
        <taxon>Eucoccidiorida</taxon>
        <taxon>Eimeriorina</taxon>
        <taxon>Sarcocystidae</taxon>
        <taxon>Toxoplasma</taxon>
    </lineage>
</organism>
<keyword evidence="1" id="KW-0812">Transmembrane</keyword>
<name>A0A151H1N1_TOXGO</name>
<comment type="caution">
    <text evidence="1">The sequence shown here is derived from an EMBL/GenBank/DDBJ whole genome shotgun (WGS) entry which is preliminary data.</text>
</comment>
<sequence>SVWEMVGCIVQARALVMCGAATCFGWFVVCGSSLACAGG</sequence>
<proteinExistence type="predicted"/>
<protein>
    <submittedName>
        <fullName evidence="1">Putative transmembrane protein</fullName>
    </submittedName>
</protein>
<accession>A0A151H1N1</accession>
<evidence type="ECO:0000313" key="1">
    <source>
        <dbReference type="EMBL" id="KYK63239.1"/>
    </source>
</evidence>